<dbReference type="EMBL" id="FUYE01000003">
    <property type="protein sequence ID" value="SKA85637.1"/>
    <property type="molecule type" value="Genomic_DNA"/>
</dbReference>
<evidence type="ECO:0000313" key="2">
    <source>
        <dbReference type="EMBL" id="SKA85637.1"/>
    </source>
</evidence>
<keyword evidence="1" id="KW-1133">Transmembrane helix</keyword>
<protein>
    <submittedName>
        <fullName evidence="2">Uncharacterized protein</fullName>
    </submittedName>
</protein>
<name>A0A1T4X890_9BACT</name>
<evidence type="ECO:0000313" key="3">
    <source>
        <dbReference type="Proteomes" id="UP000190774"/>
    </source>
</evidence>
<keyword evidence="1" id="KW-0812">Transmembrane</keyword>
<keyword evidence="1" id="KW-0472">Membrane</keyword>
<sequence>MLWSIFFCLKLFDDYDSIMSLIGAPFVASLLLAISLPIVLVLGLCRKMPWFAKIWYSGRRPAASVLIASIVVLVFGRFLGMQEPYTYTNSVGDTVTASRLHSFVALPAFFLATFSLLYWPVGGQPYQTQDDHISLTDEAEQNTGGNGS</sequence>
<reference evidence="3" key="1">
    <citation type="submission" date="2017-02" db="EMBL/GenBank/DDBJ databases">
        <authorList>
            <person name="Varghese N."/>
            <person name="Submissions S."/>
        </authorList>
    </citation>
    <scope>NUCLEOTIDE SEQUENCE [LARGE SCALE GENOMIC DNA]</scope>
    <source>
        <strain evidence="3">ATCC 700200</strain>
    </source>
</reference>
<organism evidence="2 3">
    <name type="scientific">Prosthecobacter debontii</name>
    <dbReference type="NCBI Taxonomy" id="48467"/>
    <lineage>
        <taxon>Bacteria</taxon>
        <taxon>Pseudomonadati</taxon>
        <taxon>Verrucomicrobiota</taxon>
        <taxon>Verrucomicrobiia</taxon>
        <taxon>Verrucomicrobiales</taxon>
        <taxon>Verrucomicrobiaceae</taxon>
        <taxon>Prosthecobacter</taxon>
    </lineage>
</organism>
<feature type="transmembrane region" description="Helical" evidence="1">
    <location>
        <begin position="100"/>
        <end position="119"/>
    </location>
</feature>
<feature type="transmembrane region" description="Helical" evidence="1">
    <location>
        <begin position="62"/>
        <end position="80"/>
    </location>
</feature>
<dbReference type="AlphaFoldDB" id="A0A1T4X890"/>
<dbReference type="STRING" id="48467.SAMN02745166_01174"/>
<keyword evidence="3" id="KW-1185">Reference proteome</keyword>
<gene>
    <name evidence="2" type="ORF">SAMN02745166_01174</name>
</gene>
<proteinExistence type="predicted"/>
<dbReference type="Proteomes" id="UP000190774">
    <property type="component" value="Unassembled WGS sequence"/>
</dbReference>
<evidence type="ECO:0000256" key="1">
    <source>
        <dbReference type="SAM" id="Phobius"/>
    </source>
</evidence>
<accession>A0A1T4X890</accession>
<feature type="transmembrane region" description="Helical" evidence="1">
    <location>
        <begin position="20"/>
        <end position="42"/>
    </location>
</feature>